<accession>A0A9E5DCQ2</accession>
<dbReference type="Pfam" id="PF00146">
    <property type="entry name" value="NADHdh"/>
    <property type="match status" value="1"/>
</dbReference>
<evidence type="ECO:0000313" key="7">
    <source>
        <dbReference type="Proteomes" id="UP001065682"/>
    </source>
</evidence>
<dbReference type="EMBL" id="VHLL01000001">
    <property type="protein sequence ID" value="MCT8336253.1"/>
    <property type="molecule type" value="Genomic_DNA"/>
</dbReference>
<dbReference type="AlphaFoldDB" id="A0A9E5DCQ2"/>
<comment type="caution">
    <text evidence="6">The sequence shown here is derived from an EMBL/GenBank/DDBJ whole genome shotgun (WGS) entry which is preliminary data.</text>
</comment>
<dbReference type="Proteomes" id="UP001065682">
    <property type="component" value="Unassembled WGS sequence"/>
</dbReference>
<protein>
    <submittedName>
        <fullName evidence="6">NADH-quinone oxidoreductase subunit H</fullName>
    </submittedName>
</protein>
<dbReference type="InterPro" id="IPR001694">
    <property type="entry name" value="NADH_UbQ_OxRdtase_su1/FPO"/>
</dbReference>
<organism evidence="6 7">
    <name type="scientific">Methanoculleus formosensis</name>
    <dbReference type="NCBI Taxonomy" id="2590886"/>
    <lineage>
        <taxon>Archaea</taxon>
        <taxon>Methanobacteriati</taxon>
        <taxon>Methanobacteriota</taxon>
        <taxon>Stenosarchaea group</taxon>
        <taxon>Methanomicrobia</taxon>
        <taxon>Methanomicrobiales</taxon>
        <taxon>Methanomicrobiaceae</taxon>
        <taxon>Methanoculleus</taxon>
    </lineage>
</organism>
<feature type="transmembrane region" description="Helical" evidence="5">
    <location>
        <begin position="63"/>
        <end position="82"/>
    </location>
</feature>
<feature type="transmembrane region" description="Helical" evidence="5">
    <location>
        <begin position="264"/>
        <end position="283"/>
    </location>
</feature>
<evidence type="ECO:0000256" key="2">
    <source>
        <dbReference type="ARBA" id="ARBA00022692"/>
    </source>
</evidence>
<evidence type="ECO:0000313" key="6">
    <source>
        <dbReference type="EMBL" id="MCT8336253.1"/>
    </source>
</evidence>
<dbReference type="PANTHER" id="PTHR43359:SF1">
    <property type="entry name" value="FORMATE HYDROGENLYASE SUBUNIT 4-RELATED"/>
    <property type="match status" value="1"/>
</dbReference>
<sequence>MNWLIGAVLFLILAPIGGGLIAGIDRKITARMQGRVGPPLLQPFYDVGKLFEKERAVVTTAQNFYVLAYLIFIALSGALFFAGGDLLLIVFAFTLAHVFLVLGAYAVHSPYSHIGAERELIQVMAYEPMIILAAVGLYMVSGSFYVTDIVTTTVPAILYLPGVFLGFVVILTIKLRKSPFDISTSHHAHQEIVKGITTEFSGSTLAQVEIAHWYENVFLLGFVFLFFAWNPVLGIIAVAVTYLAEIFVDNVTARARWQAALKSGWLATLLGIVNLAILSYMMLGGA</sequence>
<comment type="subcellular location">
    <subcellularLocation>
        <location evidence="1">Membrane</location>
        <topology evidence="1">Multi-pass membrane protein</topology>
    </subcellularLocation>
</comment>
<evidence type="ECO:0000256" key="1">
    <source>
        <dbReference type="ARBA" id="ARBA00004141"/>
    </source>
</evidence>
<name>A0A9E5DCQ2_9EURY</name>
<feature type="transmembrane region" description="Helical" evidence="5">
    <location>
        <begin position="153"/>
        <end position="173"/>
    </location>
</feature>
<evidence type="ECO:0000256" key="4">
    <source>
        <dbReference type="ARBA" id="ARBA00023136"/>
    </source>
</evidence>
<evidence type="ECO:0000256" key="3">
    <source>
        <dbReference type="ARBA" id="ARBA00022989"/>
    </source>
</evidence>
<feature type="transmembrane region" description="Helical" evidence="5">
    <location>
        <begin position="88"/>
        <end position="108"/>
    </location>
</feature>
<proteinExistence type="predicted"/>
<keyword evidence="3 5" id="KW-1133">Transmembrane helix</keyword>
<evidence type="ECO:0000256" key="5">
    <source>
        <dbReference type="SAM" id="Phobius"/>
    </source>
</evidence>
<feature type="transmembrane region" description="Helical" evidence="5">
    <location>
        <begin position="6"/>
        <end position="24"/>
    </location>
</feature>
<feature type="transmembrane region" description="Helical" evidence="5">
    <location>
        <begin position="217"/>
        <end position="244"/>
    </location>
</feature>
<reference evidence="6" key="1">
    <citation type="submission" date="2019-06" db="EMBL/GenBank/DDBJ databases">
        <title>Methanoculleus strain from Tamsui River, Taipei, Taiwan.</title>
        <authorList>
            <person name="You Y.-T."/>
            <person name="Chen S.-C."/>
            <person name="Lai S.-J."/>
            <person name="Lee Y.-C."/>
            <person name="Lai M.-C."/>
        </authorList>
    </citation>
    <scope>NUCLEOTIDE SEQUENCE</scope>
    <source>
        <strain evidence="6">Afa-1</strain>
    </source>
</reference>
<dbReference type="PANTHER" id="PTHR43359">
    <property type="entry name" value="FORMATE HYDROGENLYASE SUBUNIT 4"/>
    <property type="match status" value="1"/>
</dbReference>
<gene>
    <name evidence="6" type="ORF">FKB36_01745</name>
</gene>
<keyword evidence="2 5" id="KW-0812">Transmembrane</keyword>
<keyword evidence="4 5" id="KW-0472">Membrane</keyword>
<dbReference type="GO" id="GO:0005886">
    <property type="term" value="C:plasma membrane"/>
    <property type="evidence" value="ECO:0007669"/>
    <property type="project" value="TreeGrafter"/>
</dbReference>
<dbReference type="InterPro" id="IPR052561">
    <property type="entry name" value="ComplexI_Subunit1"/>
</dbReference>
<keyword evidence="7" id="KW-1185">Reference proteome</keyword>
<dbReference type="RefSeq" id="WP_261596306.1">
    <property type="nucleotide sequence ID" value="NZ_VHLL01000001.1"/>
</dbReference>